<reference evidence="11" key="2">
    <citation type="submission" date="2015-01" db="EMBL/GenBank/DDBJ databases">
        <title>Evolutionary Origins and Diversification of the Mycorrhizal Mutualists.</title>
        <authorList>
            <consortium name="DOE Joint Genome Institute"/>
            <consortium name="Mycorrhizal Genomics Consortium"/>
            <person name="Kohler A."/>
            <person name="Kuo A."/>
            <person name="Nagy L.G."/>
            <person name="Floudas D."/>
            <person name="Copeland A."/>
            <person name="Barry K.W."/>
            <person name="Cichocki N."/>
            <person name="Veneault-Fourrey C."/>
            <person name="LaButti K."/>
            <person name="Lindquist E.A."/>
            <person name="Lipzen A."/>
            <person name="Lundell T."/>
            <person name="Morin E."/>
            <person name="Murat C."/>
            <person name="Riley R."/>
            <person name="Ohm R."/>
            <person name="Sun H."/>
            <person name="Tunlid A."/>
            <person name="Henrissat B."/>
            <person name="Grigoriev I.V."/>
            <person name="Hibbett D.S."/>
            <person name="Martin F."/>
        </authorList>
    </citation>
    <scope>NUCLEOTIDE SEQUENCE [LARGE SCALE GENOMIC DNA]</scope>
    <source>
        <strain evidence="11">F 1598</strain>
    </source>
</reference>
<dbReference type="Proteomes" id="UP000054166">
    <property type="component" value="Unassembled WGS sequence"/>
</dbReference>
<gene>
    <name evidence="10" type="ORF">PILCRDRAFT_69305</name>
</gene>
<dbReference type="SMART" id="SM00813">
    <property type="entry name" value="Alpha-L-AF_C"/>
    <property type="match status" value="1"/>
</dbReference>
<evidence type="ECO:0000256" key="4">
    <source>
        <dbReference type="ARBA" id="ARBA00012670"/>
    </source>
</evidence>
<evidence type="ECO:0000256" key="3">
    <source>
        <dbReference type="ARBA" id="ARBA00007186"/>
    </source>
</evidence>
<comment type="similarity">
    <text evidence="3">Belongs to the glycosyl hydrolase 51 family.</text>
</comment>
<evidence type="ECO:0000313" key="10">
    <source>
        <dbReference type="EMBL" id="KIM83642.1"/>
    </source>
</evidence>
<dbReference type="GO" id="GO:0046556">
    <property type="term" value="F:alpha-L-arabinofuranosidase activity"/>
    <property type="evidence" value="ECO:0007669"/>
    <property type="project" value="UniProtKB-EC"/>
</dbReference>
<dbReference type="PANTHER" id="PTHR43576:SF3">
    <property type="entry name" value="ALPHA-L-ARABINOFURANOSIDASE C"/>
    <property type="match status" value="1"/>
</dbReference>
<feature type="domain" description="Alpha-L-arabinofuranosidase C-terminal" evidence="9">
    <location>
        <begin position="300"/>
        <end position="507"/>
    </location>
</feature>
<reference evidence="10 11" key="1">
    <citation type="submission" date="2014-04" db="EMBL/GenBank/DDBJ databases">
        <authorList>
            <consortium name="DOE Joint Genome Institute"/>
            <person name="Kuo A."/>
            <person name="Tarkka M."/>
            <person name="Buscot F."/>
            <person name="Kohler A."/>
            <person name="Nagy L.G."/>
            <person name="Floudas D."/>
            <person name="Copeland A."/>
            <person name="Barry K.W."/>
            <person name="Cichocki N."/>
            <person name="Veneault-Fourrey C."/>
            <person name="LaButti K."/>
            <person name="Lindquist E.A."/>
            <person name="Lipzen A."/>
            <person name="Lundell T."/>
            <person name="Morin E."/>
            <person name="Murat C."/>
            <person name="Sun H."/>
            <person name="Tunlid A."/>
            <person name="Henrissat B."/>
            <person name="Grigoriev I.V."/>
            <person name="Hibbett D.S."/>
            <person name="Martin F."/>
            <person name="Nordberg H.P."/>
            <person name="Cantor M.N."/>
            <person name="Hua S.X."/>
        </authorList>
    </citation>
    <scope>NUCLEOTIDE SEQUENCE [LARGE SCALE GENOMIC DNA]</scope>
    <source>
        <strain evidence="10 11">F 1598</strain>
    </source>
</reference>
<dbReference type="EMBL" id="KN832990">
    <property type="protein sequence ID" value="KIM83642.1"/>
    <property type="molecule type" value="Genomic_DNA"/>
</dbReference>
<evidence type="ECO:0000256" key="7">
    <source>
        <dbReference type="ARBA" id="ARBA00023295"/>
    </source>
</evidence>
<comment type="catalytic activity">
    <reaction evidence="1">
        <text>Hydrolysis of terminal non-reducing alpha-L-arabinofuranoside residues in alpha-L-arabinosides.</text>
        <dbReference type="EC" id="3.2.1.55"/>
    </reaction>
</comment>
<keyword evidence="11" id="KW-1185">Reference proteome</keyword>
<dbReference type="GO" id="GO:0046373">
    <property type="term" value="P:L-arabinose metabolic process"/>
    <property type="evidence" value="ECO:0007669"/>
    <property type="project" value="InterPro"/>
</dbReference>
<dbReference type="Gene3D" id="2.60.40.1180">
    <property type="entry name" value="Golgi alpha-mannosidase II"/>
    <property type="match status" value="1"/>
</dbReference>
<dbReference type="Pfam" id="PF06964">
    <property type="entry name" value="Alpha-L-AF_C"/>
    <property type="match status" value="1"/>
</dbReference>
<name>A0A0C3C2A5_PILCF</name>
<dbReference type="SUPFAM" id="SSF51445">
    <property type="entry name" value="(Trans)glycosidases"/>
    <property type="match status" value="1"/>
</dbReference>
<keyword evidence="5 10" id="KW-0378">Hydrolase</keyword>
<dbReference type="OrthoDB" id="3032304at2759"/>
<keyword evidence="7" id="KW-0326">Glycosidase</keyword>
<dbReference type="InterPro" id="IPR017853">
    <property type="entry name" value="GH"/>
</dbReference>
<dbReference type="InParanoid" id="A0A0C3C2A5"/>
<dbReference type="EC" id="3.2.1.55" evidence="4"/>
<keyword evidence="6" id="KW-0119">Carbohydrate metabolism</keyword>
<dbReference type="Pfam" id="PF22848">
    <property type="entry name" value="ASD1_dom"/>
    <property type="match status" value="1"/>
</dbReference>
<dbReference type="SUPFAM" id="SSF51011">
    <property type="entry name" value="Glycosyl hydrolase domain"/>
    <property type="match status" value="1"/>
</dbReference>
<dbReference type="InterPro" id="IPR013780">
    <property type="entry name" value="Glyco_hydro_b"/>
</dbReference>
<comment type="function">
    <text evidence="8">Alpha-L-arabinofuranosidase involved in the degradation of arabinoxylan, a major component of plant hemicellulose. Acts only on small linear 1,5-alpha-linked L-arabinofuranosyl oligosaccharides.</text>
</comment>
<evidence type="ECO:0000256" key="8">
    <source>
        <dbReference type="ARBA" id="ARBA00037415"/>
    </source>
</evidence>
<dbReference type="PANTHER" id="PTHR43576">
    <property type="entry name" value="ALPHA-L-ARABINOFURANOSIDASE C-RELATED"/>
    <property type="match status" value="1"/>
</dbReference>
<evidence type="ECO:0000256" key="1">
    <source>
        <dbReference type="ARBA" id="ARBA00001462"/>
    </source>
</evidence>
<dbReference type="InterPro" id="IPR055235">
    <property type="entry name" value="ASD1_cat"/>
</dbReference>
<evidence type="ECO:0000256" key="6">
    <source>
        <dbReference type="ARBA" id="ARBA00023277"/>
    </source>
</evidence>
<dbReference type="STRING" id="765440.A0A0C3C2A5"/>
<evidence type="ECO:0000259" key="9">
    <source>
        <dbReference type="SMART" id="SM00813"/>
    </source>
</evidence>
<dbReference type="AlphaFoldDB" id="A0A0C3C2A5"/>
<evidence type="ECO:0000313" key="11">
    <source>
        <dbReference type="Proteomes" id="UP000054166"/>
    </source>
</evidence>
<dbReference type="Gene3D" id="3.20.20.80">
    <property type="entry name" value="Glycosidases"/>
    <property type="match status" value="1"/>
</dbReference>
<proteinExistence type="inferred from homology"/>
<evidence type="ECO:0000256" key="2">
    <source>
        <dbReference type="ARBA" id="ARBA00004834"/>
    </source>
</evidence>
<sequence>MATIPASIHIDPVRIIGQVDPRIYSGFTEHMGRCIYGGLYDPNNKHGLSDPKTGFRLDVLDVLKELNIPLVRYPGGNFVSSYRWQDGVGPRELRPRRPELAWLSEESNQFGTGTHPFGCIVDCPFLSPLRILGTEPCICLNMGTGTLEDALAWVEYCNGSANTYYANLRRTNGHDAPYGVKYWSLGNEVWGPWQIGQMEAQDYANNAYQWAKALRLLDPNIQLVSCGETGYTDWDRVILRKLAPVVDFHSVHSMSCRGCVPHYGPSTAAAAEKALDITRSLIDLSKIESGLNKALTVCFDEWNVWDPVRAPGDKGAEEHYDLSDALAVASWLNVFVRQADIVKIACIAQSVNVISPIITSPEGLFRQTTFYPLKLFSTFMRGASLDIHVQSPSYQGPTVPPFIQHLTLHTPDSARLTKFVDVSAVLACTTPPEIRVAIVNRSENNAFSAHFAFGPNAEVTSSVKVYEVWSADLKDRNGFGKDEEKIKAVEKEEKWDGKQGYLLKSHSFQSEFLF</sequence>
<dbReference type="GO" id="GO:0031222">
    <property type="term" value="P:arabinan catabolic process"/>
    <property type="evidence" value="ECO:0007669"/>
    <property type="project" value="UniProtKB-UniPathway"/>
</dbReference>
<dbReference type="UniPathway" id="UPA00667"/>
<protein>
    <recommendedName>
        <fullName evidence="4">non-reducing end alpha-L-arabinofuranosidase</fullName>
        <ecNumber evidence="4">3.2.1.55</ecNumber>
    </recommendedName>
</protein>
<evidence type="ECO:0000256" key="5">
    <source>
        <dbReference type="ARBA" id="ARBA00022801"/>
    </source>
</evidence>
<comment type="pathway">
    <text evidence="2">Glycan metabolism; L-arabinan degradation.</text>
</comment>
<dbReference type="InterPro" id="IPR010720">
    <property type="entry name" value="Alpha-L-AF_C"/>
</dbReference>
<accession>A0A0C3C2A5</accession>
<dbReference type="HOGENOM" id="CLU_017810_1_0_1"/>
<organism evidence="10 11">
    <name type="scientific">Piloderma croceum (strain F 1598)</name>
    <dbReference type="NCBI Taxonomy" id="765440"/>
    <lineage>
        <taxon>Eukaryota</taxon>
        <taxon>Fungi</taxon>
        <taxon>Dikarya</taxon>
        <taxon>Basidiomycota</taxon>
        <taxon>Agaricomycotina</taxon>
        <taxon>Agaricomycetes</taxon>
        <taxon>Agaricomycetidae</taxon>
        <taxon>Atheliales</taxon>
        <taxon>Atheliaceae</taxon>
        <taxon>Piloderma</taxon>
    </lineage>
</organism>